<dbReference type="SUPFAM" id="SSF50685">
    <property type="entry name" value="Barwin-like endoglucanases"/>
    <property type="match status" value="1"/>
</dbReference>
<proteinExistence type="inferred from homology"/>
<evidence type="ECO:0000256" key="7">
    <source>
        <dbReference type="ARBA" id="ARBA00023136"/>
    </source>
</evidence>
<evidence type="ECO:0000259" key="9">
    <source>
        <dbReference type="PROSITE" id="PS50842"/>
    </source>
</evidence>
<accession>A0A4S4DIB3</accession>
<evidence type="ECO:0000256" key="5">
    <source>
        <dbReference type="ARBA" id="ARBA00022525"/>
    </source>
</evidence>
<keyword evidence="4" id="KW-0134">Cell wall</keyword>
<dbReference type="Pfam" id="PF01357">
    <property type="entry name" value="Expansin_C"/>
    <property type="match status" value="1"/>
</dbReference>
<evidence type="ECO:0000256" key="8">
    <source>
        <dbReference type="ARBA" id="ARBA00023316"/>
    </source>
</evidence>
<keyword evidence="6" id="KW-0732">Signal</keyword>
<evidence type="ECO:0000259" key="10">
    <source>
        <dbReference type="PROSITE" id="PS50843"/>
    </source>
</evidence>
<evidence type="ECO:0000256" key="2">
    <source>
        <dbReference type="ARBA" id="ARBA00004191"/>
    </source>
</evidence>
<dbReference type="InterPro" id="IPR024438">
    <property type="entry name" value="Staygreen"/>
</dbReference>
<evidence type="ECO:0000313" key="12">
    <source>
        <dbReference type="Proteomes" id="UP000306102"/>
    </source>
</evidence>
<dbReference type="PRINTS" id="PR01225">
    <property type="entry name" value="EXPANSNFAMLY"/>
</dbReference>
<gene>
    <name evidence="11" type="ORF">TEA_020166</name>
</gene>
<evidence type="ECO:0000256" key="1">
    <source>
        <dbReference type="ARBA" id="ARBA00004170"/>
    </source>
</evidence>
<dbReference type="SUPFAM" id="SSF49590">
    <property type="entry name" value="PHL pollen allergen"/>
    <property type="match status" value="1"/>
</dbReference>
<dbReference type="SMART" id="SM00837">
    <property type="entry name" value="DPBB_1"/>
    <property type="match status" value="1"/>
</dbReference>
<keyword evidence="12" id="KW-1185">Reference proteome</keyword>
<dbReference type="GO" id="GO:0016020">
    <property type="term" value="C:membrane"/>
    <property type="evidence" value="ECO:0007669"/>
    <property type="project" value="UniProtKB-SubCell"/>
</dbReference>
<dbReference type="Gene3D" id="2.60.40.760">
    <property type="entry name" value="Expansin, cellulose-binding-like domain"/>
    <property type="match status" value="1"/>
</dbReference>
<evidence type="ECO:0000256" key="6">
    <source>
        <dbReference type="ARBA" id="ARBA00022729"/>
    </source>
</evidence>
<evidence type="ECO:0000256" key="3">
    <source>
        <dbReference type="ARBA" id="ARBA00005392"/>
    </source>
</evidence>
<feature type="domain" description="Expansin-like CBD" evidence="10">
    <location>
        <begin position="408"/>
        <end position="488"/>
    </location>
</feature>
<dbReference type="PANTHER" id="PTHR31867">
    <property type="entry name" value="EXPANSIN-A15"/>
    <property type="match status" value="1"/>
</dbReference>
<dbReference type="InterPro" id="IPR009009">
    <property type="entry name" value="RlpA-like_DPBB"/>
</dbReference>
<dbReference type="InterPro" id="IPR036908">
    <property type="entry name" value="RlpA-like_sf"/>
</dbReference>
<dbReference type="InterPro" id="IPR007117">
    <property type="entry name" value="Expansin_CBD"/>
</dbReference>
<keyword evidence="8" id="KW-0961">Cell wall biogenesis/degradation</keyword>
<dbReference type="Proteomes" id="UP000306102">
    <property type="component" value="Unassembled WGS sequence"/>
</dbReference>
<dbReference type="InterPro" id="IPR007118">
    <property type="entry name" value="Expan_Lol_pI"/>
</dbReference>
<keyword evidence="7" id="KW-0472">Membrane</keyword>
<dbReference type="PRINTS" id="PR01226">
    <property type="entry name" value="EXPANSIN"/>
</dbReference>
<organism evidence="11 12">
    <name type="scientific">Camellia sinensis var. sinensis</name>
    <name type="common">China tea</name>
    <dbReference type="NCBI Taxonomy" id="542762"/>
    <lineage>
        <taxon>Eukaryota</taxon>
        <taxon>Viridiplantae</taxon>
        <taxon>Streptophyta</taxon>
        <taxon>Embryophyta</taxon>
        <taxon>Tracheophyta</taxon>
        <taxon>Spermatophyta</taxon>
        <taxon>Magnoliopsida</taxon>
        <taxon>eudicotyledons</taxon>
        <taxon>Gunneridae</taxon>
        <taxon>Pentapetalae</taxon>
        <taxon>asterids</taxon>
        <taxon>Ericales</taxon>
        <taxon>Theaceae</taxon>
        <taxon>Camellia</taxon>
    </lineage>
</organism>
<dbReference type="GO" id="GO:0009653">
    <property type="term" value="P:anatomical structure morphogenesis"/>
    <property type="evidence" value="ECO:0007669"/>
    <property type="project" value="UniProtKB-ARBA"/>
</dbReference>
<dbReference type="PROSITE" id="PS50842">
    <property type="entry name" value="EXPANSIN_EG45"/>
    <property type="match status" value="1"/>
</dbReference>
<comment type="caution">
    <text evidence="11">The sequence shown here is derived from an EMBL/GenBank/DDBJ whole genome shotgun (WGS) entry which is preliminary data.</text>
</comment>
<dbReference type="InterPro" id="IPR002963">
    <property type="entry name" value="Expansin"/>
</dbReference>
<dbReference type="Gene3D" id="2.40.40.10">
    <property type="entry name" value="RlpA-like domain"/>
    <property type="match status" value="1"/>
</dbReference>
<reference evidence="11 12" key="1">
    <citation type="journal article" date="2018" name="Proc. Natl. Acad. Sci. U.S.A.">
        <title>Draft genome sequence of Camellia sinensis var. sinensis provides insights into the evolution of the tea genome and tea quality.</title>
        <authorList>
            <person name="Wei C."/>
            <person name="Yang H."/>
            <person name="Wang S."/>
            <person name="Zhao J."/>
            <person name="Liu C."/>
            <person name="Gao L."/>
            <person name="Xia E."/>
            <person name="Lu Y."/>
            <person name="Tai Y."/>
            <person name="She G."/>
            <person name="Sun J."/>
            <person name="Cao H."/>
            <person name="Tong W."/>
            <person name="Gao Q."/>
            <person name="Li Y."/>
            <person name="Deng W."/>
            <person name="Jiang X."/>
            <person name="Wang W."/>
            <person name="Chen Q."/>
            <person name="Zhang S."/>
            <person name="Li H."/>
            <person name="Wu J."/>
            <person name="Wang P."/>
            <person name="Li P."/>
            <person name="Shi C."/>
            <person name="Zheng F."/>
            <person name="Jian J."/>
            <person name="Huang B."/>
            <person name="Shan D."/>
            <person name="Shi M."/>
            <person name="Fang C."/>
            <person name="Yue Y."/>
            <person name="Li F."/>
            <person name="Li D."/>
            <person name="Wei S."/>
            <person name="Han B."/>
            <person name="Jiang C."/>
            <person name="Yin Y."/>
            <person name="Xia T."/>
            <person name="Zhang Z."/>
            <person name="Bennetzen J.L."/>
            <person name="Zhao S."/>
            <person name="Wan X."/>
        </authorList>
    </citation>
    <scope>NUCLEOTIDE SEQUENCE [LARGE SCALE GENOMIC DNA]</scope>
    <source>
        <strain evidence="12">cv. Shuchazao</strain>
        <tissue evidence="11">Leaf</tissue>
    </source>
</reference>
<sequence length="493" mass="55171">MDEATPLVAEHSNSEILTKSLLVGFLGSWCCSELGEYYQNYDDDEDVTSTIRSNTGLHKAVRTEEFNDLKGWYSKDDVIAKWKEMKWDMYLDVHCYVSGPNLLLDLAGKFRYHIFSKELPLVLKAVMHGDSLLFTEHQELLDAFVRVYFHSSLKKYNRVECWGPLKDATQKYGTRNYNGGGIALSVDEMRSATASSDRYYPPSLHAPLISSPEPDPNEQALIYQGKYGGDYGGMSNEFQSTLFNFSHTLSPCLIHNTNSEGVNGQGNRWLNGHATFYGANQSPTTLGGACGYDNTFHAGFGINTAAVSGVLFGGGEACGACYQLMCDYNLDPKWCLRRAVTTITATNFCPPNNNGGWCNLPRKHFDMSMPAFFRIARQGNEGIVPVPYRRVACRRKGGVRFTLKGQSNFNMIMISNVGGSGDVRAAWLRSSRTRTWVGMHRNWGANWQSNVDLRTQTLSFKLMLADGKTSEFFNVVPSSWKFGQTFASQNQFT</sequence>
<keyword evidence="5" id="KW-0964">Secreted</keyword>
<dbReference type="CDD" id="cd22274">
    <property type="entry name" value="DPBB_EXPA_N"/>
    <property type="match status" value="1"/>
</dbReference>
<evidence type="ECO:0008006" key="13">
    <source>
        <dbReference type="Google" id="ProtNLM"/>
    </source>
</evidence>
<name>A0A4S4DIB3_CAMSN</name>
<comment type="subcellular location">
    <subcellularLocation>
        <location evidence="1">Membrane</location>
        <topology evidence="1">Peripheral membrane protein</topology>
    </subcellularLocation>
    <subcellularLocation>
        <location evidence="2">Secreted</location>
        <location evidence="2">Cell wall</location>
    </subcellularLocation>
</comment>
<comment type="similarity">
    <text evidence="3">Belongs to the expansin family. Expansin A subfamily.</text>
</comment>
<dbReference type="PROSITE" id="PS50843">
    <property type="entry name" value="EXPANSIN_CBD"/>
    <property type="match status" value="1"/>
</dbReference>
<dbReference type="GO" id="GO:0005576">
    <property type="term" value="C:extracellular region"/>
    <property type="evidence" value="ECO:0007669"/>
    <property type="project" value="InterPro"/>
</dbReference>
<dbReference type="AlphaFoldDB" id="A0A4S4DIB3"/>
<evidence type="ECO:0000313" key="11">
    <source>
        <dbReference type="EMBL" id="THG02134.1"/>
    </source>
</evidence>
<dbReference type="InterPro" id="IPR036749">
    <property type="entry name" value="Expansin_CBD_sf"/>
</dbReference>
<protein>
    <recommendedName>
        <fullName evidence="13">Expansin</fullName>
    </recommendedName>
</protein>
<dbReference type="Pfam" id="PF03330">
    <property type="entry name" value="DPBB_1"/>
    <property type="match status" value="1"/>
</dbReference>
<dbReference type="InterPro" id="IPR007112">
    <property type="entry name" value="Expansin/allergen_DPBB_dom"/>
</dbReference>
<feature type="domain" description="Expansin-like EG45" evidence="9">
    <location>
        <begin position="287"/>
        <end position="398"/>
    </location>
</feature>
<evidence type="ECO:0000256" key="4">
    <source>
        <dbReference type="ARBA" id="ARBA00022512"/>
    </source>
</evidence>
<dbReference type="GO" id="GO:0009664">
    <property type="term" value="P:plant-type cell wall organization"/>
    <property type="evidence" value="ECO:0007669"/>
    <property type="project" value="InterPro"/>
</dbReference>
<dbReference type="Pfam" id="PF12638">
    <property type="entry name" value="Staygreen"/>
    <property type="match status" value="1"/>
</dbReference>
<dbReference type="EMBL" id="SDRB02011247">
    <property type="protein sequence ID" value="THG02134.1"/>
    <property type="molecule type" value="Genomic_DNA"/>
</dbReference>